<dbReference type="PANTHER" id="PTHR33442:SF5">
    <property type="entry name" value="BIFUNCTIONAL TRANS-3-HYDROXY-L-PROLINE DEHYDRATASE_2-EPIMERASE"/>
    <property type="match status" value="1"/>
</dbReference>
<evidence type="ECO:0000313" key="3">
    <source>
        <dbReference type="EnsemblProtists" id="EOD09159"/>
    </source>
</evidence>
<comment type="similarity">
    <text evidence="1">Belongs to the proline racemase family.</text>
</comment>
<dbReference type="InterPro" id="IPR008794">
    <property type="entry name" value="Pro_racemase_fam"/>
</dbReference>
<evidence type="ECO:0000256" key="2">
    <source>
        <dbReference type="SAM" id="MobiDB-lite"/>
    </source>
</evidence>
<evidence type="ECO:0000313" key="4">
    <source>
        <dbReference type="Proteomes" id="UP000013827"/>
    </source>
</evidence>
<evidence type="ECO:0008006" key="5">
    <source>
        <dbReference type="Google" id="ProtNLM"/>
    </source>
</evidence>
<accession>A0A0D3ID24</accession>
<dbReference type="GO" id="GO:0047580">
    <property type="term" value="F:4-hydroxyproline epimerase activity"/>
    <property type="evidence" value="ECO:0007669"/>
    <property type="project" value="TreeGrafter"/>
</dbReference>
<dbReference type="GeneID" id="17255316"/>
<organism evidence="3 4">
    <name type="scientific">Emiliania huxleyi (strain CCMP1516)</name>
    <dbReference type="NCBI Taxonomy" id="280463"/>
    <lineage>
        <taxon>Eukaryota</taxon>
        <taxon>Haptista</taxon>
        <taxon>Haptophyta</taxon>
        <taxon>Prymnesiophyceae</taxon>
        <taxon>Isochrysidales</taxon>
        <taxon>Noelaerhabdaceae</taxon>
        <taxon>Emiliania</taxon>
    </lineage>
</organism>
<reference evidence="3" key="2">
    <citation type="submission" date="2024-10" db="UniProtKB">
        <authorList>
            <consortium name="EnsemblProtists"/>
        </authorList>
    </citation>
    <scope>IDENTIFICATION</scope>
</reference>
<dbReference type="KEGG" id="ehx:EMIHUDRAFT_120756"/>
<dbReference type="eggNOG" id="ENOG502QRPF">
    <property type="taxonomic scope" value="Eukaryota"/>
</dbReference>
<proteinExistence type="inferred from homology"/>
<dbReference type="Gene3D" id="3.30.70.930">
    <property type="match status" value="1"/>
</dbReference>
<keyword evidence="4" id="KW-1185">Reference proteome</keyword>
<dbReference type="HOGENOM" id="CLU_040871_0_0_1"/>
<dbReference type="InterPro" id="IPR029756">
    <property type="entry name" value="MTH1187/YkoF-like"/>
</dbReference>
<name>A0A0D3ID24_EMIH1</name>
<dbReference type="Pfam" id="PF05544">
    <property type="entry name" value="Pro_racemase"/>
    <property type="match status" value="3"/>
</dbReference>
<dbReference type="Proteomes" id="UP000013827">
    <property type="component" value="Unassembled WGS sequence"/>
</dbReference>
<sequence>MIADIELLPDASNELKQAIKTAVSGTGLSHTVHAHGATVKGQAEAVWTAARAAFDACIAAGASTETVLLKMRCGDGENGAAASAVKTTASAAATAMVPQRPSPFGSGVRKLQVVDCHCGGEPARVIVGGMPHVHGASMVEVRQRFAKARDSRDLAEDFDHYRALLLHEPRGYPPPTRPEAAFGVVVAEQGKIYPAMSGHNVICVATALLETGMAGLVQVKAQCEHGKATQVELRNAPAFCRPCDMGVEVDVPLGVGKLRVGEPFEHSSILGTKFIGRLHEEVVVGGGGTEPVRAVVPTISGRAWITQHATVVCDPSDPFPEGYKVTHPEIDYPGPDILAFRDPAVRLPGGGLAARNAVVMSNGRPPQRALQPGHRCPEPRTRPRRPRAAPASCVPSLPSLCLASGELRWDDPATHTGMLDRSPCGTGTCAIMAALHARGELRVGEPFEHSSILGTKFIGRLHEEVVVGGGGTEPVRAVVPTISGRAWITQHATVVCDPSDPFPEGYKVGDIW</sequence>
<dbReference type="PANTHER" id="PTHR33442">
    <property type="entry name" value="TRANS-3-HYDROXY-L-PROLINE DEHYDRATASE"/>
    <property type="match status" value="1"/>
</dbReference>
<dbReference type="PaxDb" id="2903-EOD09159"/>
<dbReference type="AlphaFoldDB" id="A0A0D3ID24"/>
<dbReference type="EnsemblProtists" id="EOD09159">
    <property type="protein sequence ID" value="EOD09159"/>
    <property type="gene ID" value="EMIHUDRAFT_120756"/>
</dbReference>
<dbReference type="RefSeq" id="XP_005761588.1">
    <property type="nucleotide sequence ID" value="XM_005761531.1"/>
</dbReference>
<evidence type="ECO:0000256" key="1">
    <source>
        <dbReference type="ARBA" id="ARBA00007529"/>
    </source>
</evidence>
<dbReference type="Gene3D" id="3.10.310.10">
    <property type="entry name" value="Diaminopimelate Epimerase, Chain A, domain 1"/>
    <property type="match status" value="3"/>
</dbReference>
<dbReference type="SUPFAM" id="SSF54506">
    <property type="entry name" value="Diaminopimelate epimerase-like"/>
    <property type="match status" value="2"/>
</dbReference>
<feature type="region of interest" description="Disordered" evidence="2">
    <location>
        <begin position="363"/>
        <end position="391"/>
    </location>
</feature>
<protein>
    <recommendedName>
        <fullName evidence="5">Proline racemase</fullName>
    </recommendedName>
</protein>
<dbReference type="STRING" id="2903.R1DK97"/>
<reference evidence="4" key="1">
    <citation type="journal article" date="2013" name="Nature">
        <title>Pan genome of the phytoplankton Emiliania underpins its global distribution.</title>
        <authorList>
            <person name="Read B.A."/>
            <person name="Kegel J."/>
            <person name="Klute M.J."/>
            <person name="Kuo A."/>
            <person name="Lefebvre S.C."/>
            <person name="Maumus F."/>
            <person name="Mayer C."/>
            <person name="Miller J."/>
            <person name="Monier A."/>
            <person name="Salamov A."/>
            <person name="Young J."/>
            <person name="Aguilar M."/>
            <person name="Claverie J.M."/>
            <person name="Frickenhaus S."/>
            <person name="Gonzalez K."/>
            <person name="Herman E.K."/>
            <person name="Lin Y.C."/>
            <person name="Napier J."/>
            <person name="Ogata H."/>
            <person name="Sarno A.F."/>
            <person name="Shmutz J."/>
            <person name="Schroeder D."/>
            <person name="de Vargas C."/>
            <person name="Verret F."/>
            <person name="von Dassow P."/>
            <person name="Valentin K."/>
            <person name="Van de Peer Y."/>
            <person name="Wheeler G."/>
            <person name="Dacks J.B."/>
            <person name="Delwiche C.F."/>
            <person name="Dyhrman S.T."/>
            <person name="Glockner G."/>
            <person name="John U."/>
            <person name="Richards T."/>
            <person name="Worden A.Z."/>
            <person name="Zhang X."/>
            <person name="Grigoriev I.V."/>
            <person name="Allen A.E."/>
            <person name="Bidle K."/>
            <person name="Borodovsky M."/>
            <person name="Bowler C."/>
            <person name="Brownlee C."/>
            <person name="Cock J.M."/>
            <person name="Elias M."/>
            <person name="Gladyshev V.N."/>
            <person name="Groth M."/>
            <person name="Guda C."/>
            <person name="Hadaegh A."/>
            <person name="Iglesias-Rodriguez M.D."/>
            <person name="Jenkins J."/>
            <person name="Jones B.M."/>
            <person name="Lawson T."/>
            <person name="Leese F."/>
            <person name="Lindquist E."/>
            <person name="Lobanov A."/>
            <person name="Lomsadze A."/>
            <person name="Malik S.B."/>
            <person name="Marsh M.E."/>
            <person name="Mackinder L."/>
            <person name="Mock T."/>
            <person name="Mueller-Roeber B."/>
            <person name="Pagarete A."/>
            <person name="Parker M."/>
            <person name="Probert I."/>
            <person name="Quesneville H."/>
            <person name="Raines C."/>
            <person name="Rensing S.A."/>
            <person name="Riano-Pachon D.M."/>
            <person name="Richier S."/>
            <person name="Rokitta S."/>
            <person name="Shiraiwa Y."/>
            <person name="Soanes D.M."/>
            <person name="van der Giezen M."/>
            <person name="Wahlund T.M."/>
            <person name="Williams B."/>
            <person name="Wilson W."/>
            <person name="Wolfe G."/>
            <person name="Wurch L.L."/>
        </authorList>
    </citation>
    <scope>NUCLEOTIDE SEQUENCE</scope>
</reference>